<dbReference type="PANTHER" id="PTHR24298">
    <property type="entry name" value="FLAVONOID 3'-MONOOXYGENASE-RELATED"/>
    <property type="match status" value="1"/>
</dbReference>
<keyword evidence="9 12" id="KW-0503">Monooxygenase</keyword>
<dbReference type="PANTHER" id="PTHR24298:SF453">
    <property type="entry name" value="CYTOCHROME P450 705A22"/>
    <property type="match status" value="1"/>
</dbReference>
<evidence type="ECO:0000256" key="5">
    <source>
        <dbReference type="ARBA" id="ARBA00022692"/>
    </source>
</evidence>
<evidence type="ECO:0000256" key="6">
    <source>
        <dbReference type="ARBA" id="ARBA00022723"/>
    </source>
</evidence>
<organism evidence="13">
    <name type="scientific">Brassica campestris</name>
    <name type="common">Field mustard</name>
    <dbReference type="NCBI Taxonomy" id="3711"/>
    <lineage>
        <taxon>Eukaryota</taxon>
        <taxon>Viridiplantae</taxon>
        <taxon>Streptophyta</taxon>
        <taxon>Embryophyta</taxon>
        <taxon>Tracheophyta</taxon>
        <taxon>Spermatophyta</taxon>
        <taxon>Magnoliopsida</taxon>
        <taxon>eudicotyledons</taxon>
        <taxon>Gunneridae</taxon>
        <taxon>Pentapetalae</taxon>
        <taxon>rosids</taxon>
        <taxon>malvids</taxon>
        <taxon>Brassicales</taxon>
        <taxon>Brassicaceae</taxon>
        <taxon>Brassiceae</taxon>
        <taxon>Brassica</taxon>
    </lineage>
</organism>
<gene>
    <name evidence="13" type="ORF">BRARA_K00556</name>
</gene>
<evidence type="ECO:0000256" key="10">
    <source>
        <dbReference type="ARBA" id="ARBA00023136"/>
    </source>
</evidence>
<comment type="cofactor">
    <cofactor evidence="1 11">
        <name>heme</name>
        <dbReference type="ChEBI" id="CHEBI:30413"/>
    </cofactor>
</comment>
<keyword evidence="8 12" id="KW-0560">Oxidoreductase</keyword>
<dbReference type="GO" id="GO:0016705">
    <property type="term" value="F:oxidoreductase activity, acting on paired donors, with incorporation or reduction of molecular oxygen"/>
    <property type="evidence" value="ECO:0007669"/>
    <property type="project" value="InterPro"/>
</dbReference>
<dbReference type="InterPro" id="IPR001128">
    <property type="entry name" value="Cyt_P450"/>
</dbReference>
<sequence length="196" mass="21482">ELFIGAIDTSATTITWAVAELLKNHEVLKKLRAEIDCVVGKKRRVQEGDIAKLPYLQAVVKETLRLHPPGPLLPREVQQACEVGGFVIPERTALILNVYQIMRDPEVWENPLIFAPERFVASTERDKVIKHVPFGSGRRACPGAVLGTTVVATAVAILVHGFDLVIEGALNMEEHLEGAVLAMAHSPKISLATRLE</sequence>
<dbReference type="InterPro" id="IPR002401">
    <property type="entry name" value="Cyt_P450_E_grp-I"/>
</dbReference>
<evidence type="ECO:0000256" key="11">
    <source>
        <dbReference type="PIRSR" id="PIRSR602401-1"/>
    </source>
</evidence>
<keyword evidence="11 12" id="KW-0408">Iron</keyword>
<keyword evidence="6 11" id="KW-0479">Metal-binding</keyword>
<evidence type="ECO:0000256" key="9">
    <source>
        <dbReference type="ARBA" id="ARBA00023033"/>
    </source>
</evidence>
<evidence type="ECO:0000256" key="12">
    <source>
        <dbReference type="RuleBase" id="RU000461"/>
    </source>
</evidence>
<dbReference type="InterPro" id="IPR036396">
    <property type="entry name" value="Cyt_P450_sf"/>
</dbReference>
<dbReference type="AlphaFoldDB" id="A0A397KXN2"/>
<comment type="similarity">
    <text evidence="3 12">Belongs to the cytochrome P450 family.</text>
</comment>
<comment type="subcellular location">
    <subcellularLocation>
        <location evidence="2">Membrane</location>
        <topology evidence="2">Single-pass membrane protein</topology>
    </subcellularLocation>
</comment>
<accession>A0A397KXN2</accession>
<evidence type="ECO:0000256" key="2">
    <source>
        <dbReference type="ARBA" id="ARBA00004167"/>
    </source>
</evidence>
<dbReference type="Gene3D" id="1.10.630.10">
    <property type="entry name" value="Cytochrome P450"/>
    <property type="match status" value="1"/>
</dbReference>
<feature type="binding site" description="axial binding residue" evidence="11">
    <location>
        <position position="141"/>
    </location>
    <ligand>
        <name>heme</name>
        <dbReference type="ChEBI" id="CHEBI:30413"/>
    </ligand>
    <ligandPart>
        <name>Fe</name>
        <dbReference type="ChEBI" id="CHEBI:18248"/>
    </ligandPart>
</feature>
<dbReference type="GO" id="GO:0004497">
    <property type="term" value="F:monooxygenase activity"/>
    <property type="evidence" value="ECO:0007669"/>
    <property type="project" value="UniProtKB-KW"/>
</dbReference>
<keyword evidence="7" id="KW-1133">Transmembrane helix</keyword>
<dbReference type="GO" id="GO:0020037">
    <property type="term" value="F:heme binding"/>
    <property type="evidence" value="ECO:0007669"/>
    <property type="project" value="InterPro"/>
</dbReference>
<dbReference type="SUPFAM" id="SSF48264">
    <property type="entry name" value="Cytochrome P450"/>
    <property type="match status" value="1"/>
</dbReference>
<evidence type="ECO:0000256" key="7">
    <source>
        <dbReference type="ARBA" id="ARBA00022989"/>
    </source>
</evidence>
<dbReference type="PRINTS" id="PR00463">
    <property type="entry name" value="EP450I"/>
</dbReference>
<keyword evidence="4 11" id="KW-0349">Heme</keyword>
<feature type="non-terminal residue" evidence="13">
    <location>
        <position position="1"/>
    </location>
</feature>
<keyword evidence="5" id="KW-0812">Transmembrane</keyword>
<dbReference type="PROSITE" id="PS00086">
    <property type="entry name" value="CYTOCHROME_P450"/>
    <property type="match status" value="1"/>
</dbReference>
<dbReference type="Pfam" id="PF00067">
    <property type="entry name" value="p450"/>
    <property type="match status" value="1"/>
</dbReference>
<dbReference type="GO" id="GO:0016020">
    <property type="term" value="C:membrane"/>
    <property type="evidence" value="ECO:0007669"/>
    <property type="project" value="UniProtKB-SubCell"/>
</dbReference>
<evidence type="ECO:0000313" key="13">
    <source>
        <dbReference type="EMBL" id="RIA05156.1"/>
    </source>
</evidence>
<evidence type="ECO:0000256" key="8">
    <source>
        <dbReference type="ARBA" id="ARBA00023002"/>
    </source>
</evidence>
<keyword evidence="10" id="KW-0472">Membrane</keyword>
<proteinExistence type="inferred from homology"/>
<evidence type="ECO:0000256" key="4">
    <source>
        <dbReference type="ARBA" id="ARBA00022617"/>
    </source>
</evidence>
<name>A0A397KXN2_BRACM</name>
<reference evidence="13" key="1">
    <citation type="submission" date="2018-06" db="EMBL/GenBank/DDBJ databases">
        <title>WGS assembly of Brassica rapa FPsc.</title>
        <authorList>
            <person name="Bowman J."/>
            <person name="Kohchi T."/>
            <person name="Yamato K."/>
            <person name="Jenkins J."/>
            <person name="Shu S."/>
            <person name="Ishizaki K."/>
            <person name="Yamaoka S."/>
            <person name="Nishihama R."/>
            <person name="Nakamura Y."/>
            <person name="Berger F."/>
            <person name="Adam C."/>
            <person name="Aki S."/>
            <person name="Althoff F."/>
            <person name="Araki T."/>
            <person name="Arteaga-Vazquez M."/>
            <person name="Balasubrmanian S."/>
            <person name="Bauer D."/>
            <person name="Boehm C."/>
            <person name="Briginshaw L."/>
            <person name="Caballero-Perez J."/>
            <person name="Catarino B."/>
            <person name="Chen F."/>
            <person name="Chiyoda S."/>
            <person name="Chovatia M."/>
            <person name="Davies K."/>
            <person name="Delmans M."/>
            <person name="Demura T."/>
            <person name="Dierschke T."/>
            <person name="Dolan L."/>
            <person name="Dorantes-Acosta A."/>
            <person name="Eklund D."/>
            <person name="Florent S."/>
            <person name="Flores-Sandoval E."/>
            <person name="Fujiyama A."/>
            <person name="Fukuzawa H."/>
            <person name="Galik B."/>
            <person name="Grimanelli D."/>
            <person name="Grimwood J."/>
            <person name="Grossniklaus U."/>
            <person name="Hamada T."/>
            <person name="Haseloff J."/>
            <person name="Hetherington A."/>
            <person name="Higo A."/>
            <person name="Hirakawa Y."/>
            <person name="Hundley H."/>
            <person name="Ikeda Y."/>
            <person name="Inoue K."/>
            <person name="Inoue S."/>
            <person name="Ishida S."/>
            <person name="Jia Q."/>
            <person name="Kakita M."/>
            <person name="Kanazawa T."/>
            <person name="Kawai Y."/>
            <person name="Kawashima T."/>
            <person name="Kennedy M."/>
            <person name="Kinose K."/>
            <person name="Kinoshita T."/>
            <person name="Kohara Y."/>
            <person name="Koide E."/>
            <person name="Komatsu K."/>
            <person name="Kopischke S."/>
            <person name="Kubo M."/>
            <person name="Kyozuka J."/>
            <person name="Lagercrantz U."/>
            <person name="Lin S."/>
            <person name="Lindquist E."/>
            <person name="Lipzen A."/>
            <person name="Lu C."/>
            <person name="Luna E."/>
            <person name="Martienssen R."/>
            <person name="Minamino N."/>
            <person name="Mizutani M."/>
            <person name="Mizutani M."/>
            <person name="Mochizuki N."/>
            <person name="Monte I."/>
            <person name="Mosher R."/>
            <person name="Nagasaki H."/>
            <person name="Nakagami H."/>
            <person name="Naramoto S."/>
            <person name="Nishitani K."/>
            <person name="Ohtani M."/>
            <person name="Okamoto T."/>
            <person name="Okumura M."/>
            <person name="Phillips J."/>
            <person name="Pollak B."/>
            <person name="Reinders A."/>
            <person name="Roevekamp M."/>
            <person name="Sano R."/>
            <person name="Sawa S."/>
            <person name="Schmid M."/>
            <person name="Shirakawa M."/>
            <person name="Solano R."/>
            <person name="Spunde A."/>
            <person name="Suetsugu N."/>
            <person name="Sugano S."/>
            <person name="Sugiyama A."/>
            <person name="Sun R."/>
            <person name="Suzuki Y."/>
            <person name="Takenaka M."/>
            <person name="Takezawa D."/>
            <person name="Tomogane H."/>
            <person name="Tsuzuki M."/>
            <person name="Ueda T."/>
            <person name="Umeda M."/>
            <person name="Ward J."/>
            <person name="Watanabe Y."/>
            <person name="Yazaki K."/>
            <person name="Yokoyama R."/>
            <person name="Yoshitake Y."/>
            <person name="Yotsui I."/>
            <person name="Zachgo S."/>
            <person name="Schmutz J."/>
        </authorList>
    </citation>
    <scope>NUCLEOTIDE SEQUENCE [LARGE SCALE GENOMIC DNA]</scope>
</reference>
<dbReference type="InterPro" id="IPR051103">
    <property type="entry name" value="Plant_metabolite_P450s"/>
</dbReference>
<dbReference type="GO" id="GO:0005506">
    <property type="term" value="F:iron ion binding"/>
    <property type="evidence" value="ECO:0007669"/>
    <property type="project" value="InterPro"/>
</dbReference>
<protein>
    <submittedName>
        <fullName evidence="13">Uncharacterized protein</fullName>
    </submittedName>
</protein>
<dbReference type="Proteomes" id="UP000264353">
    <property type="component" value="Unassembled WGS sequence"/>
</dbReference>
<evidence type="ECO:0000256" key="3">
    <source>
        <dbReference type="ARBA" id="ARBA00010617"/>
    </source>
</evidence>
<dbReference type="InterPro" id="IPR017972">
    <property type="entry name" value="Cyt_P450_CS"/>
</dbReference>
<dbReference type="EMBL" id="KZ864573">
    <property type="protein sequence ID" value="RIA05156.1"/>
    <property type="molecule type" value="Genomic_DNA"/>
</dbReference>
<dbReference type="PRINTS" id="PR00385">
    <property type="entry name" value="P450"/>
</dbReference>
<evidence type="ECO:0000256" key="1">
    <source>
        <dbReference type="ARBA" id="ARBA00001971"/>
    </source>
</evidence>